<proteinExistence type="predicted"/>
<sequence length="152" mass="17993">MAERNRLILWGWFSLEIVKNKLIPDMEKNILQYGVRSPIAYKKFQKNKYVLNSLYFHHSYAESDIPIGQNYTKIALMDNYKILQNSIQTCHSEVICFFTCDPKMQPSEHAMRGHHELSLIQFKQGIPRMIYNELFEITELPFSPAKKQICLY</sequence>
<evidence type="ECO:0000313" key="1">
    <source>
        <dbReference type="EMBL" id="SOY28802.1"/>
    </source>
</evidence>
<keyword evidence="2" id="KW-1185">Reference proteome</keyword>
<reference evidence="1 2" key="1">
    <citation type="submission" date="2018-01" db="EMBL/GenBank/DDBJ databases">
        <authorList>
            <person name="Gaut B.S."/>
            <person name="Morton B.R."/>
            <person name="Clegg M.T."/>
            <person name="Duvall M.R."/>
        </authorList>
    </citation>
    <scope>NUCLEOTIDE SEQUENCE [LARGE SCALE GENOMIC DNA]</scope>
    <source>
        <strain evidence="1">GP69</strain>
    </source>
</reference>
<name>A0A2K4ZEB4_9FIRM</name>
<gene>
    <name evidence="1" type="ORF">AMURIS_01516</name>
</gene>
<protein>
    <submittedName>
        <fullName evidence="1">Uncharacterized protein</fullName>
    </submittedName>
</protein>
<dbReference type="OrthoDB" id="2063205at2"/>
<dbReference type="RefSeq" id="WP_103238870.1">
    <property type="nucleotide sequence ID" value="NZ_JANJZD010000006.1"/>
</dbReference>
<dbReference type="Proteomes" id="UP000236311">
    <property type="component" value="Unassembled WGS sequence"/>
</dbReference>
<organism evidence="1 2">
    <name type="scientific">Acetatifactor muris</name>
    <dbReference type="NCBI Taxonomy" id="879566"/>
    <lineage>
        <taxon>Bacteria</taxon>
        <taxon>Bacillati</taxon>
        <taxon>Bacillota</taxon>
        <taxon>Clostridia</taxon>
        <taxon>Lachnospirales</taxon>
        <taxon>Lachnospiraceae</taxon>
        <taxon>Acetatifactor</taxon>
    </lineage>
</organism>
<evidence type="ECO:0000313" key="2">
    <source>
        <dbReference type="Proteomes" id="UP000236311"/>
    </source>
</evidence>
<accession>A0A2K4ZEB4</accession>
<dbReference type="EMBL" id="OFSM01000006">
    <property type="protein sequence ID" value="SOY28802.1"/>
    <property type="molecule type" value="Genomic_DNA"/>
</dbReference>
<dbReference type="AlphaFoldDB" id="A0A2K4ZEB4"/>